<dbReference type="SUPFAM" id="SSF47413">
    <property type="entry name" value="lambda repressor-like DNA-binding domains"/>
    <property type="match status" value="1"/>
</dbReference>
<dbReference type="InterPro" id="IPR010982">
    <property type="entry name" value="Lambda_DNA-bd_dom_sf"/>
</dbReference>
<dbReference type="Gene3D" id="1.10.260.40">
    <property type="entry name" value="lambda repressor-like DNA-binding domains"/>
    <property type="match status" value="1"/>
</dbReference>
<keyword evidence="4" id="KW-1185">Reference proteome</keyword>
<evidence type="ECO:0000259" key="2">
    <source>
        <dbReference type="PROSITE" id="PS50943"/>
    </source>
</evidence>
<dbReference type="SMART" id="SM00530">
    <property type="entry name" value="HTH_XRE"/>
    <property type="match status" value="1"/>
</dbReference>
<dbReference type="CDD" id="cd00093">
    <property type="entry name" value="HTH_XRE"/>
    <property type="match status" value="1"/>
</dbReference>
<dbReference type="Pfam" id="PF01381">
    <property type="entry name" value="HTH_3"/>
    <property type="match status" value="1"/>
</dbReference>
<reference evidence="4" key="1">
    <citation type="journal article" date="2019" name="Int. J. Syst. Evol. Microbiol.">
        <title>The Global Catalogue of Microorganisms (GCM) 10K type strain sequencing project: providing services to taxonomists for standard genome sequencing and annotation.</title>
        <authorList>
            <consortium name="The Broad Institute Genomics Platform"/>
            <consortium name="The Broad Institute Genome Sequencing Center for Infectious Disease"/>
            <person name="Wu L."/>
            <person name="Ma J."/>
        </authorList>
    </citation>
    <scope>NUCLEOTIDE SEQUENCE [LARGE SCALE GENOMIC DNA]</scope>
    <source>
        <strain evidence="4">JCM 14546</strain>
    </source>
</reference>
<dbReference type="InterPro" id="IPR050807">
    <property type="entry name" value="TransReg_Diox_bact_type"/>
</dbReference>
<comment type="caution">
    <text evidence="3">The sequence shown here is derived from an EMBL/GenBank/DDBJ whole genome shotgun (WGS) entry which is preliminary data.</text>
</comment>
<feature type="domain" description="HTH cro/C1-type" evidence="2">
    <location>
        <begin position="17"/>
        <end position="71"/>
    </location>
</feature>
<name>A0ABP5F2W4_9MICO</name>
<dbReference type="PANTHER" id="PTHR46797:SF1">
    <property type="entry name" value="METHYLPHOSPHONATE SYNTHASE"/>
    <property type="match status" value="1"/>
</dbReference>
<dbReference type="RefSeq" id="WP_344309862.1">
    <property type="nucleotide sequence ID" value="NZ_BAAANO010000020.1"/>
</dbReference>
<proteinExistence type="predicted"/>
<dbReference type="EMBL" id="BAAANO010000020">
    <property type="protein sequence ID" value="GAA2011182.1"/>
    <property type="molecule type" value="Genomic_DNA"/>
</dbReference>
<dbReference type="InterPro" id="IPR011051">
    <property type="entry name" value="RmlC_Cupin_sf"/>
</dbReference>
<protein>
    <submittedName>
        <fullName evidence="3">XRE family transcriptional regulator</fullName>
    </submittedName>
</protein>
<keyword evidence="1" id="KW-0238">DNA-binding</keyword>
<evidence type="ECO:0000313" key="4">
    <source>
        <dbReference type="Proteomes" id="UP001500755"/>
    </source>
</evidence>
<dbReference type="InterPro" id="IPR001387">
    <property type="entry name" value="Cro/C1-type_HTH"/>
</dbReference>
<dbReference type="SUPFAM" id="SSF51182">
    <property type="entry name" value="RmlC-like cupins"/>
    <property type="match status" value="1"/>
</dbReference>
<dbReference type="PROSITE" id="PS50943">
    <property type="entry name" value="HTH_CROC1"/>
    <property type="match status" value="1"/>
</dbReference>
<evidence type="ECO:0000256" key="1">
    <source>
        <dbReference type="ARBA" id="ARBA00023125"/>
    </source>
</evidence>
<evidence type="ECO:0000313" key="3">
    <source>
        <dbReference type="EMBL" id="GAA2011182.1"/>
    </source>
</evidence>
<gene>
    <name evidence="3" type="ORF">GCM10009755_23150</name>
</gene>
<organism evidence="3 4">
    <name type="scientific">Brevibacterium samyangense</name>
    <dbReference type="NCBI Taxonomy" id="366888"/>
    <lineage>
        <taxon>Bacteria</taxon>
        <taxon>Bacillati</taxon>
        <taxon>Actinomycetota</taxon>
        <taxon>Actinomycetes</taxon>
        <taxon>Micrococcales</taxon>
        <taxon>Brevibacteriaceae</taxon>
        <taxon>Brevibacterium</taxon>
    </lineage>
</organism>
<accession>A0ABP5F2W4</accession>
<dbReference type="PANTHER" id="PTHR46797">
    <property type="entry name" value="HTH-TYPE TRANSCRIPTIONAL REGULATOR"/>
    <property type="match status" value="1"/>
</dbReference>
<dbReference type="Proteomes" id="UP001500755">
    <property type="component" value="Unassembled WGS sequence"/>
</dbReference>
<sequence length="185" mass="19968">MSERIRPEVAVQVGQRIRALRTHADLTVVRLAERSGVSRRMLTEIEQGKANPSLGTVDRIASALGTTFAGLVELSGSPSPEGVAVWSTDRGSWGYLLKATETDSVSVELWKWRILAGDGYRTNVESAAADSIVHVDLGTLAVGQPTRPFEVRAGESARVTSREPVVFGPAGEVVEFLWVVTVPRT</sequence>